<protein>
    <submittedName>
        <fullName evidence="2">Uncharacterized protein</fullName>
    </submittedName>
</protein>
<organism evidence="2 3">
    <name type="scientific">Duganella guangzhouensis</name>
    <dbReference type="NCBI Taxonomy" id="2666084"/>
    <lineage>
        <taxon>Bacteria</taxon>
        <taxon>Pseudomonadati</taxon>
        <taxon>Pseudomonadota</taxon>
        <taxon>Betaproteobacteria</taxon>
        <taxon>Burkholderiales</taxon>
        <taxon>Oxalobacteraceae</taxon>
        <taxon>Telluria group</taxon>
        <taxon>Duganella</taxon>
    </lineage>
</organism>
<dbReference type="Pfam" id="PF20329">
    <property type="entry name" value="DUF6624"/>
    <property type="match status" value="1"/>
</dbReference>
<proteinExistence type="predicted"/>
<name>A0A6I2L3H8_9BURK</name>
<keyword evidence="3" id="KW-1185">Reference proteome</keyword>
<sequence>MKTWKMLAVATSLLSIAAHSAECDSVTLTKKYAGMLNEDQVLRGRYIQILESEYQKKTTDPQEKERIENSIIESDEKNRIELDHLIARCGWPGRLDEKRAARAAFFIIQHAELPYQLKYFPTIKAANRRGEISNEHLAWLVDRILVRQGKRQKYGTEFEYGSNKIAPIEDIKNLNQRRMKIGLPPMAGF</sequence>
<dbReference type="EMBL" id="WKJK01000013">
    <property type="protein sequence ID" value="MRW92885.1"/>
    <property type="molecule type" value="Genomic_DNA"/>
</dbReference>
<feature type="signal peptide" evidence="1">
    <location>
        <begin position="1"/>
        <end position="20"/>
    </location>
</feature>
<dbReference type="AlphaFoldDB" id="A0A6I2L3H8"/>
<dbReference type="RefSeq" id="WP_154380726.1">
    <property type="nucleotide sequence ID" value="NZ_WKJK01000013.1"/>
</dbReference>
<keyword evidence="1" id="KW-0732">Signal</keyword>
<comment type="caution">
    <text evidence="2">The sequence shown here is derived from an EMBL/GenBank/DDBJ whole genome shotgun (WGS) entry which is preliminary data.</text>
</comment>
<accession>A0A6I2L3H8</accession>
<dbReference type="InterPro" id="IPR046732">
    <property type="entry name" value="DUF6624"/>
</dbReference>
<evidence type="ECO:0000313" key="3">
    <source>
        <dbReference type="Proteomes" id="UP000433309"/>
    </source>
</evidence>
<evidence type="ECO:0000313" key="2">
    <source>
        <dbReference type="EMBL" id="MRW92885.1"/>
    </source>
</evidence>
<feature type="chain" id="PRO_5026220206" evidence="1">
    <location>
        <begin position="21"/>
        <end position="189"/>
    </location>
</feature>
<dbReference type="Proteomes" id="UP000433309">
    <property type="component" value="Unassembled WGS sequence"/>
</dbReference>
<evidence type="ECO:0000256" key="1">
    <source>
        <dbReference type="SAM" id="SignalP"/>
    </source>
</evidence>
<reference evidence="2 3" key="1">
    <citation type="submission" date="2019-11" db="EMBL/GenBank/DDBJ databases">
        <title>Novel species isolated from a subtropical stream in China.</title>
        <authorList>
            <person name="Lu H."/>
        </authorList>
    </citation>
    <scope>NUCLEOTIDE SEQUENCE [LARGE SCALE GENOMIC DNA]</scope>
    <source>
        <strain evidence="2 3">FT80W</strain>
    </source>
</reference>
<gene>
    <name evidence="2" type="ORF">GJ699_23065</name>
</gene>